<evidence type="ECO:0000256" key="1">
    <source>
        <dbReference type="ARBA" id="ARBA00023110"/>
    </source>
</evidence>
<feature type="domain" description="PPIase cyclophilin-type" evidence="4">
    <location>
        <begin position="31"/>
        <end position="189"/>
    </location>
</feature>
<dbReference type="GO" id="GO:0006457">
    <property type="term" value="P:protein folding"/>
    <property type="evidence" value="ECO:0007669"/>
    <property type="project" value="InterPro"/>
</dbReference>
<dbReference type="PROSITE" id="PS50072">
    <property type="entry name" value="CSA_PPIASE_2"/>
    <property type="match status" value="1"/>
</dbReference>
<gene>
    <name evidence="5" type="ORF">ECRASSUSDP1_LOCUS22544</name>
</gene>
<dbReference type="EC" id="5.2.1.8" evidence="3"/>
<evidence type="ECO:0000256" key="3">
    <source>
        <dbReference type="RuleBase" id="RU363019"/>
    </source>
</evidence>
<dbReference type="InterPro" id="IPR029000">
    <property type="entry name" value="Cyclophilin-like_dom_sf"/>
</dbReference>
<comment type="similarity">
    <text evidence="3">Belongs to the cyclophilin-type PPIase family.</text>
</comment>
<protein>
    <recommendedName>
        <fullName evidence="3">Peptidyl-prolyl cis-trans isomerase</fullName>
        <shortName evidence="3">PPIase</shortName>
        <ecNumber evidence="3">5.2.1.8</ecNumber>
    </recommendedName>
</protein>
<dbReference type="AlphaFoldDB" id="A0AAD2D664"/>
<dbReference type="SUPFAM" id="SSF50891">
    <property type="entry name" value="Cyclophilin-like"/>
    <property type="match status" value="1"/>
</dbReference>
<dbReference type="PRINTS" id="PR00153">
    <property type="entry name" value="CSAPPISMRASE"/>
</dbReference>
<dbReference type="PROSITE" id="PS00170">
    <property type="entry name" value="CSA_PPIASE_1"/>
    <property type="match status" value="1"/>
</dbReference>
<dbReference type="GO" id="GO:0016018">
    <property type="term" value="F:cyclosporin A binding"/>
    <property type="evidence" value="ECO:0007669"/>
    <property type="project" value="TreeGrafter"/>
</dbReference>
<keyword evidence="1 3" id="KW-0697">Rotamase</keyword>
<dbReference type="Gene3D" id="2.40.100.10">
    <property type="entry name" value="Cyclophilin-like"/>
    <property type="match status" value="1"/>
</dbReference>
<evidence type="ECO:0000259" key="4">
    <source>
        <dbReference type="PROSITE" id="PS50072"/>
    </source>
</evidence>
<dbReference type="InterPro" id="IPR024936">
    <property type="entry name" value="Cyclophilin-type_PPIase"/>
</dbReference>
<evidence type="ECO:0000313" key="5">
    <source>
        <dbReference type="EMBL" id="CAI2381098.1"/>
    </source>
</evidence>
<evidence type="ECO:0000256" key="2">
    <source>
        <dbReference type="ARBA" id="ARBA00023235"/>
    </source>
</evidence>
<reference evidence="5" key="1">
    <citation type="submission" date="2023-07" db="EMBL/GenBank/DDBJ databases">
        <authorList>
            <consortium name="AG Swart"/>
            <person name="Singh M."/>
            <person name="Singh A."/>
            <person name="Seah K."/>
            <person name="Emmerich C."/>
        </authorList>
    </citation>
    <scope>NUCLEOTIDE SEQUENCE</scope>
    <source>
        <strain evidence="5">DP1</strain>
    </source>
</reference>
<dbReference type="Pfam" id="PF00160">
    <property type="entry name" value="Pro_isomerase"/>
    <property type="match status" value="1"/>
</dbReference>
<organism evidence="5 6">
    <name type="scientific">Euplotes crassus</name>
    <dbReference type="NCBI Taxonomy" id="5936"/>
    <lineage>
        <taxon>Eukaryota</taxon>
        <taxon>Sar</taxon>
        <taxon>Alveolata</taxon>
        <taxon>Ciliophora</taxon>
        <taxon>Intramacronucleata</taxon>
        <taxon>Spirotrichea</taxon>
        <taxon>Hypotrichia</taxon>
        <taxon>Euplotida</taxon>
        <taxon>Euplotidae</taxon>
        <taxon>Moneuplotes</taxon>
    </lineage>
</organism>
<dbReference type="PIRSF" id="PIRSF001467">
    <property type="entry name" value="Peptidylpro_ismrse"/>
    <property type="match status" value="1"/>
</dbReference>
<dbReference type="InterPro" id="IPR020892">
    <property type="entry name" value="Cyclophilin-type_PPIase_CS"/>
</dbReference>
<dbReference type="GO" id="GO:0005737">
    <property type="term" value="C:cytoplasm"/>
    <property type="evidence" value="ECO:0007669"/>
    <property type="project" value="TreeGrafter"/>
</dbReference>
<evidence type="ECO:0000313" key="6">
    <source>
        <dbReference type="Proteomes" id="UP001295684"/>
    </source>
</evidence>
<accession>A0AAD2D664</accession>
<dbReference type="GO" id="GO:0003755">
    <property type="term" value="F:peptidyl-prolyl cis-trans isomerase activity"/>
    <property type="evidence" value="ECO:0007669"/>
    <property type="project" value="UniProtKB-UniRule"/>
</dbReference>
<dbReference type="PANTHER" id="PTHR11071">
    <property type="entry name" value="PEPTIDYL-PROLYL CIS-TRANS ISOMERASE"/>
    <property type="match status" value="1"/>
</dbReference>
<keyword evidence="6" id="KW-1185">Reference proteome</keyword>
<comment type="function">
    <text evidence="3">PPIases accelerate the folding of proteins. It catalyzes the cis-trans isomerization of proline imidic peptide bonds in oligopeptides.</text>
</comment>
<name>A0AAD2D664_EUPCR</name>
<proteinExistence type="inferred from homology"/>
<comment type="caution">
    <text evidence="5">The sequence shown here is derived from an EMBL/GenBank/DDBJ whole genome shotgun (WGS) entry which is preliminary data.</text>
</comment>
<comment type="catalytic activity">
    <reaction evidence="3">
        <text>[protein]-peptidylproline (omega=180) = [protein]-peptidylproline (omega=0)</text>
        <dbReference type="Rhea" id="RHEA:16237"/>
        <dbReference type="Rhea" id="RHEA-COMP:10747"/>
        <dbReference type="Rhea" id="RHEA-COMP:10748"/>
        <dbReference type="ChEBI" id="CHEBI:83833"/>
        <dbReference type="ChEBI" id="CHEBI:83834"/>
        <dbReference type="EC" id="5.2.1.8"/>
    </reaction>
</comment>
<sequence length="200" mass="21550">MGAICGKGKTLDVIQKSSGATPSTKISSRVFLEVSGGDSSLGRMEFDLYNSQCPKTCENFRKLCTGDNSKGYTYKGSIFHRVIKGFMAQGGDITKHNGTGGASIYGKKFDDENLSLKHDKRGILSMANAGPNTNSSQFFILFDKADWLNGKHVVFGEMVEGKEVLNAIENAGSISGPTICKLKITNCGEVTSKTKGETLW</sequence>
<dbReference type="EMBL" id="CAMPGE010023124">
    <property type="protein sequence ID" value="CAI2381098.1"/>
    <property type="molecule type" value="Genomic_DNA"/>
</dbReference>
<keyword evidence="2 3" id="KW-0413">Isomerase</keyword>
<dbReference type="Proteomes" id="UP001295684">
    <property type="component" value="Unassembled WGS sequence"/>
</dbReference>
<dbReference type="InterPro" id="IPR002130">
    <property type="entry name" value="Cyclophilin-type_PPIase_dom"/>
</dbReference>
<dbReference type="FunFam" id="2.40.100.10:FF:000023">
    <property type="entry name" value="Peptidyl-prolyl cis-trans isomerase"/>
    <property type="match status" value="1"/>
</dbReference>
<dbReference type="PANTHER" id="PTHR11071:SF561">
    <property type="entry name" value="PEPTIDYL-PROLYL CIS-TRANS ISOMERASE D-RELATED"/>
    <property type="match status" value="1"/>
</dbReference>